<gene>
    <name evidence="5" type="ORF">BGW36DRAFT_430241</name>
</gene>
<dbReference type="GeneID" id="70251104"/>
<evidence type="ECO:0000256" key="4">
    <source>
        <dbReference type="SAM" id="Phobius"/>
    </source>
</evidence>
<dbReference type="AlphaFoldDB" id="A0AAD4PW66"/>
<sequence>MDRLISLINAFKEEHSIRYNAIAASSEEVNEKTNKEDDGSSQEMPIWRPSRLQCIISITTAFAILVFSIIAFAASRSNSPVVFSADMVPQGNPVVRTFEDTFAFGGPRNNRTDAAWDGLLPTGGGFIPVPNPEAYGLPSDIRQENQLWGISVFHQLHCLILLRRVHYNFVKGTPSDPTTVEHSGHCFDFLRQAISCYGDTTLEMPQLRAEDNIDRATFNSPRKCRDFESIKEYTETTYSNFVR</sequence>
<feature type="transmembrane region" description="Helical" evidence="4">
    <location>
        <begin position="54"/>
        <end position="74"/>
    </location>
</feature>
<protein>
    <recommendedName>
        <fullName evidence="7">Oxidase ustYa</fullName>
    </recommendedName>
</protein>
<dbReference type="Pfam" id="PF11807">
    <property type="entry name" value="UstYa"/>
    <property type="match status" value="1"/>
</dbReference>
<dbReference type="InterPro" id="IPR021765">
    <property type="entry name" value="UstYa-like"/>
</dbReference>
<keyword evidence="2" id="KW-0560">Oxidoreductase</keyword>
<evidence type="ECO:0008006" key="7">
    <source>
        <dbReference type="Google" id="ProtNLM"/>
    </source>
</evidence>
<evidence type="ECO:0000256" key="2">
    <source>
        <dbReference type="ARBA" id="ARBA00023002"/>
    </source>
</evidence>
<keyword evidence="4" id="KW-0472">Membrane</keyword>
<comment type="pathway">
    <text evidence="1">Mycotoxin biosynthesis.</text>
</comment>
<keyword evidence="4" id="KW-1133">Transmembrane helix</keyword>
<dbReference type="EMBL" id="JAJTJA010000009">
    <property type="protein sequence ID" value="KAH8694222.1"/>
    <property type="molecule type" value="Genomic_DNA"/>
</dbReference>
<evidence type="ECO:0000256" key="1">
    <source>
        <dbReference type="ARBA" id="ARBA00004685"/>
    </source>
</evidence>
<organism evidence="5 6">
    <name type="scientific">Talaromyces proteolyticus</name>
    <dbReference type="NCBI Taxonomy" id="1131652"/>
    <lineage>
        <taxon>Eukaryota</taxon>
        <taxon>Fungi</taxon>
        <taxon>Dikarya</taxon>
        <taxon>Ascomycota</taxon>
        <taxon>Pezizomycotina</taxon>
        <taxon>Eurotiomycetes</taxon>
        <taxon>Eurotiomycetidae</taxon>
        <taxon>Eurotiales</taxon>
        <taxon>Trichocomaceae</taxon>
        <taxon>Talaromyces</taxon>
        <taxon>Talaromyces sect. Bacilispori</taxon>
    </lineage>
</organism>
<dbReference type="RefSeq" id="XP_046069892.1">
    <property type="nucleotide sequence ID" value="XM_046220817.1"/>
</dbReference>
<comment type="caution">
    <text evidence="5">The sequence shown here is derived from an EMBL/GenBank/DDBJ whole genome shotgun (WGS) entry which is preliminary data.</text>
</comment>
<dbReference type="Proteomes" id="UP001201262">
    <property type="component" value="Unassembled WGS sequence"/>
</dbReference>
<dbReference type="PANTHER" id="PTHR33365:SF11">
    <property type="entry name" value="TAT PATHWAY SIGNAL SEQUENCE"/>
    <property type="match status" value="1"/>
</dbReference>
<dbReference type="GO" id="GO:0043386">
    <property type="term" value="P:mycotoxin biosynthetic process"/>
    <property type="evidence" value="ECO:0007669"/>
    <property type="project" value="InterPro"/>
</dbReference>
<name>A0AAD4PW66_9EURO</name>
<dbReference type="GO" id="GO:0016491">
    <property type="term" value="F:oxidoreductase activity"/>
    <property type="evidence" value="ECO:0007669"/>
    <property type="project" value="UniProtKB-KW"/>
</dbReference>
<dbReference type="PANTHER" id="PTHR33365">
    <property type="entry name" value="YALI0B05434P"/>
    <property type="match status" value="1"/>
</dbReference>
<keyword evidence="6" id="KW-1185">Reference proteome</keyword>
<keyword evidence="4" id="KW-0812">Transmembrane</keyword>
<accession>A0AAD4PW66</accession>
<reference evidence="5" key="1">
    <citation type="submission" date="2021-12" db="EMBL/GenBank/DDBJ databases">
        <title>Convergent genome expansion in fungi linked to evolution of root-endophyte symbiosis.</title>
        <authorList>
            <consortium name="DOE Joint Genome Institute"/>
            <person name="Ke Y.-H."/>
            <person name="Bonito G."/>
            <person name="Liao H.-L."/>
            <person name="Looney B."/>
            <person name="Rojas-Flechas A."/>
            <person name="Nash J."/>
            <person name="Hameed K."/>
            <person name="Schadt C."/>
            <person name="Martin F."/>
            <person name="Crous P.W."/>
            <person name="Miettinen O."/>
            <person name="Magnuson J.K."/>
            <person name="Labbe J."/>
            <person name="Jacobson D."/>
            <person name="Doktycz M.J."/>
            <person name="Veneault-Fourrey C."/>
            <person name="Kuo A."/>
            <person name="Mondo S."/>
            <person name="Calhoun S."/>
            <person name="Riley R."/>
            <person name="Ohm R."/>
            <person name="LaButti K."/>
            <person name="Andreopoulos B."/>
            <person name="Pangilinan J."/>
            <person name="Nolan M."/>
            <person name="Tritt A."/>
            <person name="Clum A."/>
            <person name="Lipzen A."/>
            <person name="Daum C."/>
            <person name="Barry K."/>
            <person name="Grigoriev I.V."/>
            <person name="Vilgalys R."/>
        </authorList>
    </citation>
    <scope>NUCLEOTIDE SEQUENCE</scope>
    <source>
        <strain evidence="5">PMI_201</strain>
    </source>
</reference>
<evidence type="ECO:0000256" key="3">
    <source>
        <dbReference type="ARBA" id="ARBA00035112"/>
    </source>
</evidence>
<evidence type="ECO:0000313" key="5">
    <source>
        <dbReference type="EMBL" id="KAH8694222.1"/>
    </source>
</evidence>
<proteinExistence type="inferred from homology"/>
<evidence type="ECO:0000313" key="6">
    <source>
        <dbReference type="Proteomes" id="UP001201262"/>
    </source>
</evidence>
<comment type="similarity">
    <text evidence="3">Belongs to the ustYa family.</text>
</comment>